<dbReference type="AlphaFoldDB" id="A0AAD4ZK57"/>
<dbReference type="EMBL" id="JAJFAZ020000001">
    <property type="protein sequence ID" value="KAI5348819.1"/>
    <property type="molecule type" value="Genomic_DNA"/>
</dbReference>
<organism evidence="1 2">
    <name type="scientific">Prunus dulcis</name>
    <name type="common">Almond</name>
    <name type="synonym">Amygdalus dulcis</name>
    <dbReference type="NCBI Taxonomy" id="3755"/>
    <lineage>
        <taxon>Eukaryota</taxon>
        <taxon>Viridiplantae</taxon>
        <taxon>Streptophyta</taxon>
        <taxon>Embryophyta</taxon>
        <taxon>Tracheophyta</taxon>
        <taxon>Spermatophyta</taxon>
        <taxon>Magnoliopsida</taxon>
        <taxon>eudicotyledons</taxon>
        <taxon>Gunneridae</taxon>
        <taxon>Pentapetalae</taxon>
        <taxon>rosids</taxon>
        <taxon>fabids</taxon>
        <taxon>Rosales</taxon>
        <taxon>Rosaceae</taxon>
        <taxon>Amygdaloideae</taxon>
        <taxon>Amygdaleae</taxon>
        <taxon>Prunus</taxon>
    </lineage>
</organism>
<dbReference type="Proteomes" id="UP001054821">
    <property type="component" value="Chromosome 1"/>
</dbReference>
<keyword evidence="2" id="KW-1185">Reference proteome</keyword>
<evidence type="ECO:0000313" key="2">
    <source>
        <dbReference type="Proteomes" id="UP001054821"/>
    </source>
</evidence>
<protein>
    <submittedName>
        <fullName evidence="1">Uncharacterized protein</fullName>
    </submittedName>
</protein>
<accession>A0AAD4ZK57</accession>
<evidence type="ECO:0000313" key="1">
    <source>
        <dbReference type="EMBL" id="KAI5348819.1"/>
    </source>
</evidence>
<name>A0AAD4ZK57_PRUDU</name>
<gene>
    <name evidence="1" type="ORF">L3X38_001706</name>
</gene>
<sequence length="71" mass="8168">MHHSARTRKKRKKPYLTHWVWEAAMGKLWFEPVELVGDSGSGLHDESSGTGLEGWGGRMWRRSGGFRLDEQ</sequence>
<proteinExistence type="predicted"/>
<reference evidence="1 2" key="1">
    <citation type="journal article" date="2022" name="G3 (Bethesda)">
        <title>Whole-genome sequence and methylome profiling of the almond [Prunus dulcis (Mill.) D.A. Webb] cultivar 'Nonpareil'.</title>
        <authorList>
            <person name="D'Amico-Willman K.M."/>
            <person name="Ouma W.Z."/>
            <person name="Meulia T."/>
            <person name="Sideli G.M."/>
            <person name="Gradziel T.M."/>
            <person name="Fresnedo-Ramirez J."/>
        </authorList>
    </citation>
    <scope>NUCLEOTIDE SEQUENCE [LARGE SCALE GENOMIC DNA]</scope>
    <source>
        <strain evidence="1">Clone GOH B32 T37-40</strain>
    </source>
</reference>
<comment type="caution">
    <text evidence="1">The sequence shown here is derived from an EMBL/GenBank/DDBJ whole genome shotgun (WGS) entry which is preliminary data.</text>
</comment>